<evidence type="ECO:0000256" key="3">
    <source>
        <dbReference type="ARBA" id="ARBA00022989"/>
    </source>
</evidence>
<evidence type="ECO:0000256" key="1">
    <source>
        <dbReference type="ARBA" id="ARBA00004141"/>
    </source>
</evidence>
<dbReference type="PANTHER" id="PTHR43701:SF2">
    <property type="entry name" value="MEMBRANE TRANSPORTER PROTEIN YJNA-RELATED"/>
    <property type="match status" value="1"/>
</dbReference>
<keyword evidence="2 5" id="KW-0812">Transmembrane</keyword>
<dbReference type="AlphaFoldDB" id="A0A6N8KSQ7"/>
<feature type="transmembrane region" description="Helical" evidence="5">
    <location>
        <begin position="7"/>
        <end position="36"/>
    </location>
</feature>
<comment type="similarity">
    <text evidence="5">Belongs to the 4-toluene sulfonate uptake permease (TSUP) (TC 2.A.102) family.</text>
</comment>
<dbReference type="InterPro" id="IPR051598">
    <property type="entry name" value="TSUP/Inactive_protease-like"/>
</dbReference>
<organism evidence="6 7">
    <name type="scientific">Sphingobacterium humi</name>
    <dbReference type="NCBI Taxonomy" id="1796905"/>
    <lineage>
        <taxon>Bacteria</taxon>
        <taxon>Pseudomonadati</taxon>
        <taxon>Bacteroidota</taxon>
        <taxon>Sphingobacteriia</taxon>
        <taxon>Sphingobacteriales</taxon>
        <taxon>Sphingobacteriaceae</taxon>
        <taxon>Sphingobacterium</taxon>
    </lineage>
</organism>
<sequence>MLIIGCILAVVVGLTLGMIGSGGTILTVPILVYIMAVEPVLATTYSLFAIGITSMVGGIRGIIKQEADLNKVLSFGLPSLIVVFLTRSFILPLVPDVIHIAGYAIPQNTALMLLFSCVMIASSLSMIFASRQDVVIRDVNLHAPVVLVIAQGALVGLVTGLVGAGGGFLIIPALVNFYHLPMRRAVATSLIIITINSAFGLIGDTEKFVEFDWNLLLSYTASTLVGIFIGFYFAEKVTNQFLKSAFGYLILVLGIYIILKETVLSY</sequence>
<dbReference type="EMBL" id="WSQA01000001">
    <property type="protein sequence ID" value="MVZ60470.1"/>
    <property type="molecule type" value="Genomic_DNA"/>
</dbReference>
<feature type="transmembrane region" description="Helical" evidence="5">
    <location>
        <begin position="215"/>
        <end position="234"/>
    </location>
</feature>
<dbReference type="Pfam" id="PF01925">
    <property type="entry name" value="TauE"/>
    <property type="match status" value="1"/>
</dbReference>
<feature type="transmembrane region" description="Helical" evidence="5">
    <location>
        <begin position="141"/>
        <end position="174"/>
    </location>
</feature>
<dbReference type="InterPro" id="IPR002781">
    <property type="entry name" value="TM_pro_TauE-like"/>
</dbReference>
<proteinExistence type="inferred from homology"/>
<feature type="transmembrane region" description="Helical" evidence="5">
    <location>
        <begin position="240"/>
        <end position="259"/>
    </location>
</feature>
<evidence type="ECO:0000256" key="5">
    <source>
        <dbReference type="RuleBase" id="RU363041"/>
    </source>
</evidence>
<feature type="transmembrane region" description="Helical" evidence="5">
    <location>
        <begin position="72"/>
        <end position="90"/>
    </location>
</feature>
<feature type="transmembrane region" description="Helical" evidence="5">
    <location>
        <begin position="110"/>
        <end position="129"/>
    </location>
</feature>
<comment type="subcellular location">
    <subcellularLocation>
        <location evidence="5">Cell membrane</location>
        <topology evidence="5">Multi-pass membrane protein</topology>
    </subcellularLocation>
    <subcellularLocation>
        <location evidence="1">Membrane</location>
        <topology evidence="1">Multi-pass membrane protein</topology>
    </subcellularLocation>
</comment>
<evidence type="ECO:0000313" key="7">
    <source>
        <dbReference type="Proteomes" id="UP000435036"/>
    </source>
</evidence>
<feature type="transmembrane region" description="Helical" evidence="5">
    <location>
        <begin position="186"/>
        <end position="203"/>
    </location>
</feature>
<dbReference type="RefSeq" id="WP_160367124.1">
    <property type="nucleotide sequence ID" value="NZ_WSQA01000001.1"/>
</dbReference>
<dbReference type="Proteomes" id="UP000435036">
    <property type="component" value="Unassembled WGS sequence"/>
</dbReference>
<dbReference type="GO" id="GO:0005886">
    <property type="term" value="C:plasma membrane"/>
    <property type="evidence" value="ECO:0007669"/>
    <property type="project" value="UniProtKB-SubCell"/>
</dbReference>
<evidence type="ECO:0000256" key="4">
    <source>
        <dbReference type="ARBA" id="ARBA00023136"/>
    </source>
</evidence>
<dbReference type="PANTHER" id="PTHR43701">
    <property type="entry name" value="MEMBRANE TRANSPORTER PROTEIN MJ0441-RELATED"/>
    <property type="match status" value="1"/>
</dbReference>
<evidence type="ECO:0000313" key="6">
    <source>
        <dbReference type="EMBL" id="MVZ60470.1"/>
    </source>
</evidence>
<comment type="caution">
    <text evidence="6">The sequence shown here is derived from an EMBL/GenBank/DDBJ whole genome shotgun (WGS) entry which is preliminary data.</text>
</comment>
<accession>A0A6N8KSQ7</accession>
<evidence type="ECO:0000256" key="2">
    <source>
        <dbReference type="ARBA" id="ARBA00022692"/>
    </source>
</evidence>
<keyword evidence="5" id="KW-1003">Cell membrane</keyword>
<dbReference type="OrthoDB" id="8559161at2"/>
<keyword evidence="7" id="KW-1185">Reference proteome</keyword>
<gene>
    <name evidence="6" type="ORF">GQF63_00400</name>
</gene>
<reference evidence="6 7" key="1">
    <citation type="submission" date="2019-12" db="EMBL/GenBank/DDBJ databases">
        <authorList>
            <person name="Dong K."/>
        </authorList>
    </citation>
    <scope>NUCLEOTIDE SEQUENCE [LARGE SCALE GENOMIC DNA]</scope>
    <source>
        <strain evidence="6 7">JCM 31225</strain>
    </source>
</reference>
<protein>
    <recommendedName>
        <fullName evidence="5">Probable membrane transporter protein</fullName>
    </recommendedName>
</protein>
<keyword evidence="4 5" id="KW-0472">Membrane</keyword>
<keyword evidence="3 5" id="KW-1133">Transmembrane helix</keyword>
<name>A0A6N8KSQ7_9SPHI</name>
<feature type="transmembrane region" description="Helical" evidence="5">
    <location>
        <begin position="42"/>
        <end position="63"/>
    </location>
</feature>